<evidence type="ECO:0000313" key="5">
    <source>
        <dbReference type="EMBL" id="CAK8992020.1"/>
    </source>
</evidence>
<comment type="similarity">
    <text evidence="1">Belongs to the small GTPase superfamily. Rab family.</text>
</comment>
<keyword evidence="2" id="KW-0547">Nucleotide-binding</keyword>
<evidence type="ECO:0000256" key="2">
    <source>
        <dbReference type="ARBA" id="ARBA00022741"/>
    </source>
</evidence>
<dbReference type="NCBIfam" id="TIGR00231">
    <property type="entry name" value="small_GTP"/>
    <property type="match status" value="1"/>
</dbReference>
<evidence type="ECO:0000313" key="6">
    <source>
        <dbReference type="Proteomes" id="UP001642464"/>
    </source>
</evidence>
<dbReference type="SMART" id="SM00177">
    <property type="entry name" value="ARF"/>
    <property type="match status" value="1"/>
</dbReference>
<evidence type="ECO:0000256" key="4">
    <source>
        <dbReference type="ARBA" id="ARBA00023288"/>
    </source>
</evidence>
<protein>
    <submittedName>
        <fullName evidence="5">Ras-like GTP-binding protein YPT1</fullName>
    </submittedName>
</protein>
<evidence type="ECO:0000256" key="1">
    <source>
        <dbReference type="ARBA" id="ARBA00006270"/>
    </source>
</evidence>
<proteinExistence type="inferred from homology"/>
<dbReference type="InterPro" id="IPR027417">
    <property type="entry name" value="P-loop_NTPase"/>
</dbReference>
<organism evidence="5 6">
    <name type="scientific">Durusdinium trenchii</name>
    <dbReference type="NCBI Taxonomy" id="1381693"/>
    <lineage>
        <taxon>Eukaryota</taxon>
        <taxon>Sar</taxon>
        <taxon>Alveolata</taxon>
        <taxon>Dinophyceae</taxon>
        <taxon>Suessiales</taxon>
        <taxon>Symbiodiniaceae</taxon>
        <taxon>Durusdinium</taxon>
    </lineage>
</organism>
<dbReference type="PROSITE" id="PS51420">
    <property type="entry name" value="RHO"/>
    <property type="match status" value="1"/>
</dbReference>
<dbReference type="SMART" id="SM00174">
    <property type="entry name" value="RHO"/>
    <property type="match status" value="1"/>
</dbReference>
<dbReference type="Pfam" id="PF00071">
    <property type="entry name" value="Ras"/>
    <property type="match status" value="1"/>
</dbReference>
<dbReference type="EMBL" id="CAXAMM010001447">
    <property type="protein sequence ID" value="CAK8992020.1"/>
    <property type="molecule type" value="Genomic_DNA"/>
</dbReference>
<keyword evidence="3" id="KW-0342">GTP-binding</keyword>
<comment type="caution">
    <text evidence="5">The sequence shown here is derived from an EMBL/GenBank/DDBJ whole genome shotgun (WGS) entry which is preliminary data.</text>
</comment>
<dbReference type="InterPro" id="IPR050305">
    <property type="entry name" value="Small_GTPase_Rab"/>
</dbReference>
<evidence type="ECO:0000256" key="3">
    <source>
        <dbReference type="ARBA" id="ARBA00023134"/>
    </source>
</evidence>
<name>A0ABP0HP73_9DINO</name>
<dbReference type="SMART" id="SM00176">
    <property type="entry name" value="RAN"/>
    <property type="match status" value="1"/>
</dbReference>
<dbReference type="Proteomes" id="UP001642464">
    <property type="component" value="Unassembled WGS sequence"/>
</dbReference>
<accession>A0ABP0HP73</accession>
<sequence length="202" mass="22852">MAGYVLDAIWPSLTGHEYDYLFRMLLIGDSGVGKSCLLLRFADDSYNETFVSTIGVDFRIRTMILDGKKAKTQIWDTAGQERFRTIAASYYRGAHGIIIAFDVTDRESFKNVRQWMQEIDKYAPAVVNKMLVGTKIDLVSKRVVGEEEARELAEELGLRYLETSAKHAHNVDEAFHAMAKEIKDRIARQDPDPSIGTRSNAL</sequence>
<dbReference type="PANTHER" id="PTHR47980">
    <property type="entry name" value="LD44762P"/>
    <property type="match status" value="1"/>
</dbReference>
<reference evidence="5 6" key="1">
    <citation type="submission" date="2024-02" db="EMBL/GenBank/DDBJ databases">
        <authorList>
            <person name="Chen Y."/>
            <person name="Shah S."/>
            <person name="Dougan E. K."/>
            <person name="Thang M."/>
            <person name="Chan C."/>
        </authorList>
    </citation>
    <scope>NUCLEOTIDE SEQUENCE [LARGE SCALE GENOMIC DNA]</scope>
</reference>
<dbReference type="PROSITE" id="PS51419">
    <property type="entry name" value="RAB"/>
    <property type="match status" value="1"/>
</dbReference>
<dbReference type="InterPro" id="IPR005225">
    <property type="entry name" value="Small_GTP-bd"/>
</dbReference>
<dbReference type="SMART" id="SM00175">
    <property type="entry name" value="RAB"/>
    <property type="match status" value="1"/>
</dbReference>
<gene>
    <name evidence="5" type="ORF">SCF082_LOCUS2912</name>
</gene>
<dbReference type="PRINTS" id="PR00449">
    <property type="entry name" value="RASTRNSFRMNG"/>
</dbReference>
<keyword evidence="4" id="KW-0449">Lipoprotein</keyword>
<dbReference type="SMART" id="SM00173">
    <property type="entry name" value="RAS"/>
    <property type="match status" value="1"/>
</dbReference>
<dbReference type="PROSITE" id="PS51421">
    <property type="entry name" value="RAS"/>
    <property type="match status" value="1"/>
</dbReference>
<dbReference type="SUPFAM" id="SSF52540">
    <property type="entry name" value="P-loop containing nucleoside triphosphate hydrolases"/>
    <property type="match status" value="1"/>
</dbReference>
<keyword evidence="6" id="KW-1185">Reference proteome</keyword>
<dbReference type="InterPro" id="IPR001806">
    <property type="entry name" value="Small_GTPase"/>
</dbReference>
<dbReference type="Gene3D" id="3.40.50.300">
    <property type="entry name" value="P-loop containing nucleotide triphosphate hydrolases"/>
    <property type="match status" value="1"/>
</dbReference>